<protein>
    <submittedName>
        <fullName evidence="1">Uncharacterized protein</fullName>
    </submittedName>
</protein>
<dbReference type="AlphaFoldDB" id="A0A0A9A160"/>
<dbReference type="EMBL" id="GBRH01255155">
    <property type="protein sequence ID" value="JAD42740.1"/>
    <property type="molecule type" value="Transcribed_RNA"/>
</dbReference>
<reference evidence="1" key="1">
    <citation type="submission" date="2014-09" db="EMBL/GenBank/DDBJ databases">
        <authorList>
            <person name="Magalhaes I.L.F."/>
            <person name="Oliveira U."/>
            <person name="Santos F.R."/>
            <person name="Vidigal T.H.D.A."/>
            <person name="Brescovit A.D."/>
            <person name="Santos A.J."/>
        </authorList>
    </citation>
    <scope>NUCLEOTIDE SEQUENCE</scope>
    <source>
        <tissue evidence="1">Shoot tissue taken approximately 20 cm above the soil surface</tissue>
    </source>
</reference>
<organism evidence="1">
    <name type="scientific">Arundo donax</name>
    <name type="common">Giant reed</name>
    <name type="synonym">Donax arundinaceus</name>
    <dbReference type="NCBI Taxonomy" id="35708"/>
    <lineage>
        <taxon>Eukaryota</taxon>
        <taxon>Viridiplantae</taxon>
        <taxon>Streptophyta</taxon>
        <taxon>Embryophyta</taxon>
        <taxon>Tracheophyta</taxon>
        <taxon>Spermatophyta</taxon>
        <taxon>Magnoliopsida</taxon>
        <taxon>Liliopsida</taxon>
        <taxon>Poales</taxon>
        <taxon>Poaceae</taxon>
        <taxon>PACMAD clade</taxon>
        <taxon>Arundinoideae</taxon>
        <taxon>Arundineae</taxon>
        <taxon>Arundo</taxon>
    </lineage>
</organism>
<proteinExistence type="predicted"/>
<name>A0A0A9A160_ARUDO</name>
<accession>A0A0A9A160</accession>
<reference evidence="1" key="2">
    <citation type="journal article" date="2015" name="Data Brief">
        <title>Shoot transcriptome of the giant reed, Arundo donax.</title>
        <authorList>
            <person name="Barrero R.A."/>
            <person name="Guerrero F.D."/>
            <person name="Moolhuijzen P."/>
            <person name="Goolsby J.A."/>
            <person name="Tidwell J."/>
            <person name="Bellgard S.E."/>
            <person name="Bellgard M.I."/>
        </authorList>
    </citation>
    <scope>NUCLEOTIDE SEQUENCE</scope>
    <source>
        <tissue evidence="1">Shoot tissue taken approximately 20 cm above the soil surface</tissue>
    </source>
</reference>
<sequence length="28" mass="3276">MMVFQLTRSFESIESNNLRASFSWPLLA</sequence>
<evidence type="ECO:0000313" key="1">
    <source>
        <dbReference type="EMBL" id="JAD42740.1"/>
    </source>
</evidence>